<dbReference type="RefSeq" id="WP_313793028.1">
    <property type="nucleotide sequence ID" value="NZ_CP102453.1"/>
</dbReference>
<accession>A0ABY5P4M1</accession>
<keyword evidence="3 6" id="KW-0378">Hydrolase</keyword>
<dbReference type="InterPro" id="IPR013148">
    <property type="entry name" value="Glyco_hydro_32_N"/>
</dbReference>
<sequence>MKYTLEKSNEFIKQNLINKQFYPVLNYSAPIGWINDPNGVSIYNNQYHLFYQYYPYDSKWGPMHWGHSVSEDGINWEDQPVALAPDQWYDKDGCFSGSAIEKDGKLYLMYTGHLNNEDEESKRENQNIAISEDGIHFTKYENNPVLDESSIPAGTAVQDFRDPKMFEKDGVFYCLIGSRSLEGRGQVLLYRSDNLLEWVFVSVILEKSEYLGSMAECPDILFLDEKDVLVVSAMDYYHKDKEKNYPHCTLMLEGKFNWETFKFDIYSVREMDEGLDFYAPQSALDKDGTYFVIAWHQAWNRTYPTDVLKHSWTGQMTMPRQLYLEDGLIKQRFHPNIVGKLDKLYEVDEILVEDLNFDEYRQLQFLSFETEVPLSLEFSSINKISKVTLEITNQKLNFTRKESDILIYDSESNDINKVGMSIYNGQARHHVEIILDRSSIQVIIDNYYAMSNTFYLDEPIDKINLVTDNIKNKINNLLIGTFIK</sequence>
<dbReference type="SMART" id="SM00640">
    <property type="entry name" value="Glyco_32"/>
    <property type="match status" value="1"/>
</dbReference>
<dbReference type="Gene3D" id="2.115.10.20">
    <property type="entry name" value="Glycosyl hydrolase domain, family 43"/>
    <property type="match status" value="1"/>
</dbReference>
<evidence type="ECO:0000256" key="1">
    <source>
        <dbReference type="ARBA" id="ARBA00009902"/>
    </source>
</evidence>
<evidence type="ECO:0000313" key="7">
    <source>
        <dbReference type="Proteomes" id="UP001315967"/>
    </source>
</evidence>
<dbReference type="PANTHER" id="PTHR43101">
    <property type="entry name" value="BETA-FRUCTOSIDASE"/>
    <property type="match status" value="1"/>
</dbReference>
<dbReference type="GO" id="GO:0016787">
    <property type="term" value="F:hydrolase activity"/>
    <property type="evidence" value="ECO:0007669"/>
    <property type="project" value="UniProtKB-KW"/>
</dbReference>
<dbReference type="SUPFAM" id="SSF75005">
    <property type="entry name" value="Arabinanase/levansucrase/invertase"/>
    <property type="match status" value="1"/>
</dbReference>
<comment type="similarity">
    <text evidence="1">Belongs to the glycosyl hydrolase 32 family.</text>
</comment>
<dbReference type="InterPro" id="IPR001362">
    <property type="entry name" value="Glyco_hydro_32"/>
</dbReference>
<dbReference type="Proteomes" id="UP001315967">
    <property type="component" value="Chromosome"/>
</dbReference>
<keyword evidence="7" id="KW-1185">Reference proteome</keyword>
<dbReference type="InterPro" id="IPR013320">
    <property type="entry name" value="ConA-like_dom_sf"/>
</dbReference>
<evidence type="ECO:0000313" key="6">
    <source>
        <dbReference type="EMBL" id="UUX33526.1"/>
    </source>
</evidence>
<dbReference type="InterPro" id="IPR023296">
    <property type="entry name" value="Glyco_hydro_beta-prop_sf"/>
</dbReference>
<reference evidence="6 7" key="1">
    <citation type="submission" date="2022-08" db="EMBL/GenBank/DDBJ databases">
        <title>Aerococcaceae sp. nov isolated from spoiled eye mask.</title>
        <authorList>
            <person name="Zhou G."/>
            <person name="Xie X.-B."/>
            <person name="Shi Q.-S."/>
            <person name="Wang Y.-S."/>
            <person name="Wen X."/>
            <person name="Peng H."/>
            <person name="Yang X.-J."/>
            <person name="Tao H.-B."/>
            <person name="Huang X.-M."/>
        </authorList>
    </citation>
    <scope>NUCLEOTIDE SEQUENCE [LARGE SCALE GENOMIC DNA]</scope>
    <source>
        <strain evidence="7">DM20194951</strain>
    </source>
</reference>
<organism evidence="6 7">
    <name type="scientific">Fundicoccus culcitae</name>
    <dbReference type="NCBI Taxonomy" id="2969821"/>
    <lineage>
        <taxon>Bacteria</taxon>
        <taxon>Bacillati</taxon>
        <taxon>Bacillota</taxon>
        <taxon>Bacilli</taxon>
        <taxon>Lactobacillales</taxon>
        <taxon>Aerococcaceae</taxon>
        <taxon>Fundicoccus</taxon>
    </lineage>
</organism>
<evidence type="ECO:0000256" key="2">
    <source>
        <dbReference type="ARBA" id="ARBA00012758"/>
    </source>
</evidence>
<proteinExistence type="inferred from homology"/>
<protein>
    <recommendedName>
        <fullName evidence="2">beta-fructofuranosidase</fullName>
        <ecNumber evidence="2">3.2.1.26</ecNumber>
    </recommendedName>
</protein>
<dbReference type="EC" id="3.2.1.26" evidence="2"/>
<evidence type="ECO:0000256" key="3">
    <source>
        <dbReference type="ARBA" id="ARBA00022801"/>
    </source>
</evidence>
<name>A0ABY5P4M1_9LACT</name>
<gene>
    <name evidence="6" type="ORF">NRE15_11555</name>
</gene>
<feature type="domain" description="Glycosyl hydrolase family 32 N-terminal" evidence="5">
    <location>
        <begin position="28"/>
        <end position="326"/>
    </location>
</feature>
<dbReference type="InterPro" id="IPR051214">
    <property type="entry name" value="GH32_Enzymes"/>
</dbReference>
<evidence type="ECO:0000256" key="4">
    <source>
        <dbReference type="ARBA" id="ARBA00023295"/>
    </source>
</evidence>
<dbReference type="PANTHER" id="PTHR43101:SF1">
    <property type="entry name" value="BETA-FRUCTOSIDASE"/>
    <property type="match status" value="1"/>
</dbReference>
<dbReference type="EMBL" id="CP102453">
    <property type="protein sequence ID" value="UUX33526.1"/>
    <property type="molecule type" value="Genomic_DNA"/>
</dbReference>
<dbReference type="SUPFAM" id="SSF49899">
    <property type="entry name" value="Concanavalin A-like lectins/glucanases"/>
    <property type="match status" value="1"/>
</dbReference>
<keyword evidence="4" id="KW-0326">Glycosidase</keyword>
<evidence type="ECO:0000259" key="5">
    <source>
        <dbReference type="Pfam" id="PF00251"/>
    </source>
</evidence>
<dbReference type="CDD" id="cd08996">
    <property type="entry name" value="GH32_FFase"/>
    <property type="match status" value="1"/>
</dbReference>
<dbReference type="Pfam" id="PF00251">
    <property type="entry name" value="Glyco_hydro_32N"/>
    <property type="match status" value="1"/>
</dbReference>